<dbReference type="InterPro" id="IPR019197">
    <property type="entry name" value="Biotin-prot_ligase_N"/>
</dbReference>
<evidence type="ECO:0000259" key="1">
    <source>
        <dbReference type="PROSITE" id="PS51733"/>
    </source>
</evidence>
<dbReference type="GO" id="GO:0004077">
    <property type="term" value="F:biotin--[biotin carboxyl-carrier protein] ligase activity"/>
    <property type="evidence" value="ECO:0007669"/>
    <property type="project" value="TreeGrafter"/>
</dbReference>
<evidence type="ECO:0000313" key="2">
    <source>
        <dbReference type="EMBL" id="KAG7663862.1"/>
    </source>
</evidence>
<dbReference type="Pfam" id="PF09825">
    <property type="entry name" value="BPL_N"/>
    <property type="match status" value="1"/>
</dbReference>
<dbReference type="PANTHER" id="PTHR12835">
    <property type="entry name" value="BIOTIN PROTEIN LIGASE"/>
    <property type="match status" value="1"/>
</dbReference>
<dbReference type="InterPro" id="IPR004143">
    <property type="entry name" value="BPL_LPL_catalytic"/>
</dbReference>
<keyword evidence="3" id="KW-1185">Reference proteome</keyword>
<dbReference type="Pfam" id="PF03099">
    <property type="entry name" value="BPL_LplA_LipB"/>
    <property type="match status" value="1"/>
</dbReference>
<protein>
    <submittedName>
        <fullName evidence="2">BPL1</fullName>
    </submittedName>
</protein>
<gene>
    <name evidence="2" type="ORF">J8A68_002611</name>
</gene>
<reference evidence="2 3" key="1">
    <citation type="journal article" date="2021" name="DNA Res.">
        <title>Genome analysis of Candida subhashii reveals its hybrid nature and dual mitochondrial genome conformations.</title>
        <authorList>
            <person name="Mixao V."/>
            <person name="Hegedusova E."/>
            <person name="Saus E."/>
            <person name="Pryszcz L.P."/>
            <person name="Cillingova A."/>
            <person name="Nosek J."/>
            <person name="Gabaldon T."/>
        </authorList>
    </citation>
    <scope>NUCLEOTIDE SEQUENCE [LARGE SCALE GENOMIC DNA]</scope>
    <source>
        <strain evidence="2 3">CBS 10753</strain>
    </source>
</reference>
<name>A0A8J5QRC4_9ASCO</name>
<comment type="caution">
    <text evidence="2">The sequence shown here is derived from an EMBL/GenBank/DDBJ whole genome shotgun (WGS) entry which is preliminary data.</text>
</comment>
<sequence length="678" mass="75826">MNVLVYTGPGTTTEGVKHCLEALRIHLSSYYAVLPVNEKIILNEPWMRKTSLLVMPGGADLPYCEIFNGKGTEIINKFVKQGGKYIGFCAGAYFASARCEFEIGNPAMEVSGPRELGFFPGIKRGCAYKGFEYESHRGARAAKLVVNSAIMPHSPPHVINYYNGGGVFVNASQYKNVEVLARYEDKTDVDDVEQAAVVHCKVGKGDVLLTGTHPEFTSHLLKPEDAHFQTIIDTLQEYDHNRRLFLKDCLEKIGLRVEKDVDISIPNVTPLYVTSPFNPDKVSELYSTLDKNLDLKHEHFYHDQNDIFVFQDESHQEYSIDHPEKLEEPQDEYDPTKAVKHVKLLTSGELPNSKTTPYFNINRYFDSLKRLSGDKIGTFGSILGYVEVTTSTNTIMDKNPGWLQYLPEGFAITASTQIAGRGRGGNVWVNPKGVLATSILFKVPNSPNASSTVVTMQYLCGLALIESILGYGSSESGKGIGYEDMPVRLKWPNDIYILKPEYFNSLNDKDDVSSTVDGDEEKYAKVSGALINSQFLNGQFHLVWGAGVNVSNAAPTTSLNLVLEKLNVIRLAKGLPKLPTYEIELLLAKIMFNLNQFYNEFRQSGLKPFLPLYYKRWFHSNQSVTVDRDGKLRKCVIKGITPDYGLLIANDVNTKEVLHLQPDGNSFDIFKGLVYKKT</sequence>
<dbReference type="CDD" id="cd03144">
    <property type="entry name" value="GATase1_ScBLP_like"/>
    <property type="match status" value="1"/>
</dbReference>
<accession>A0A8J5QRC4</accession>
<organism evidence="2 3">
    <name type="scientific">[Candida] subhashii</name>
    <dbReference type="NCBI Taxonomy" id="561895"/>
    <lineage>
        <taxon>Eukaryota</taxon>
        <taxon>Fungi</taxon>
        <taxon>Dikarya</taxon>
        <taxon>Ascomycota</taxon>
        <taxon>Saccharomycotina</taxon>
        <taxon>Pichiomycetes</taxon>
        <taxon>Debaryomycetaceae</taxon>
        <taxon>Spathaspora</taxon>
    </lineage>
</organism>
<dbReference type="PANTHER" id="PTHR12835:SF5">
    <property type="entry name" value="BIOTIN--PROTEIN LIGASE"/>
    <property type="match status" value="1"/>
</dbReference>
<dbReference type="OrthoDB" id="10250105at2759"/>
<dbReference type="GO" id="GO:0005737">
    <property type="term" value="C:cytoplasm"/>
    <property type="evidence" value="ECO:0007669"/>
    <property type="project" value="TreeGrafter"/>
</dbReference>
<dbReference type="PROSITE" id="PS51733">
    <property type="entry name" value="BPL_LPL_CATALYTIC"/>
    <property type="match status" value="1"/>
</dbReference>
<dbReference type="RefSeq" id="XP_049264094.1">
    <property type="nucleotide sequence ID" value="XM_049406380.1"/>
</dbReference>
<dbReference type="Proteomes" id="UP000694255">
    <property type="component" value="Unassembled WGS sequence"/>
</dbReference>
<dbReference type="AlphaFoldDB" id="A0A8J5QRC4"/>
<dbReference type="EMBL" id="JAGSYN010000115">
    <property type="protein sequence ID" value="KAG7663862.1"/>
    <property type="molecule type" value="Genomic_DNA"/>
</dbReference>
<evidence type="ECO:0000313" key="3">
    <source>
        <dbReference type="Proteomes" id="UP000694255"/>
    </source>
</evidence>
<feature type="domain" description="BPL/LPL catalytic" evidence="1">
    <location>
        <begin position="377"/>
        <end position="602"/>
    </location>
</feature>
<proteinExistence type="predicted"/>
<dbReference type="GeneID" id="73469412"/>